<dbReference type="CDD" id="cd07061">
    <property type="entry name" value="HP_HAP_like"/>
    <property type="match status" value="1"/>
</dbReference>
<dbReference type="SUPFAM" id="SSF53254">
    <property type="entry name" value="Phosphoglycerate mutase-like"/>
    <property type="match status" value="1"/>
</dbReference>
<dbReference type="InterPro" id="IPR029033">
    <property type="entry name" value="His_PPase_superfam"/>
</dbReference>
<evidence type="ECO:0008006" key="6">
    <source>
        <dbReference type="Google" id="ProtNLM"/>
    </source>
</evidence>
<accession>A0A4U5LQZ0</accession>
<evidence type="ECO:0000313" key="4">
    <source>
        <dbReference type="EMBL" id="TKR58386.1"/>
    </source>
</evidence>
<dbReference type="InterPro" id="IPR000560">
    <property type="entry name" value="His_Pase_clade-2"/>
</dbReference>
<keyword evidence="3" id="KW-0732">Signal</keyword>
<evidence type="ECO:0000256" key="3">
    <source>
        <dbReference type="SAM" id="SignalP"/>
    </source>
</evidence>
<dbReference type="PANTHER" id="PTHR11567">
    <property type="entry name" value="ACID PHOSPHATASE-RELATED"/>
    <property type="match status" value="1"/>
</dbReference>
<dbReference type="EMBL" id="AZBU02000013">
    <property type="protein sequence ID" value="TKR58386.1"/>
    <property type="molecule type" value="Genomic_DNA"/>
</dbReference>
<feature type="signal peptide" evidence="3">
    <location>
        <begin position="1"/>
        <end position="18"/>
    </location>
</feature>
<dbReference type="OrthoDB" id="258392at2759"/>
<reference evidence="4 5" key="2">
    <citation type="journal article" date="2019" name="G3 (Bethesda)">
        <title>Hybrid Assembly of the Genome of the Entomopathogenic Nematode Steinernema carpocapsae Identifies the X-Chromosome.</title>
        <authorList>
            <person name="Serra L."/>
            <person name="Macchietto M."/>
            <person name="Macias-Munoz A."/>
            <person name="McGill C.J."/>
            <person name="Rodriguez I.M."/>
            <person name="Rodriguez B."/>
            <person name="Murad R."/>
            <person name="Mortazavi A."/>
        </authorList>
    </citation>
    <scope>NUCLEOTIDE SEQUENCE [LARGE SCALE GENOMIC DNA]</scope>
    <source>
        <strain evidence="4 5">ALL</strain>
    </source>
</reference>
<dbReference type="Proteomes" id="UP000298663">
    <property type="component" value="Unassembled WGS sequence"/>
</dbReference>
<comment type="caution">
    <text evidence="4">The sequence shown here is derived from an EMBL/GenBank/DDBJ whole genome shotgun (WGS) entry which is preliminary data.</text>
</comment>
<dbReference type="STRING" id="34508.A0A4U5LQZ0"/>
<dbReference type="PANTHER" id="PTHR11567:SF210">
    <property type="entry name" value="ACID PHOSPHATASE 5-RELATED"/>
    <property type="match status" value="1"/>
</dbReference>
<name>A0A4U5LQZ0_STECR</name>
<keyword evidence="5" id="KW-1185">Reference proteome</keyword>
<dbReference type="Pfam" id="PF00328">
    <property type="entry name" value="His_Phos_2"/>
    <property type="match status" value="1"/>
</dbReference>
<sequence>MQATCLLLLVAFFGFSVAVPKLRHIQALWRHGDRAPLGTYKNDPHQESSWPVSWGELTNDGMEQTYTQGLKLKKRYIDLYRFINATFHVQDIRVRSTDYDRTLMSAYSNLAAFYSGSKTTHPNTTDWPTNWSPVPIHTVEHSTDHLLNANPDCIRMDELEAEQVIHKKFDEFMLEQLPLLWKLSEKSGTKITNFKGIRNVADAIKIERIHNMTQPAWVTDELIAKVEKVVDAGEDYLAGSAGFDKPENVELIMLKGGELLKEMISNFEGAKSAGHRPLYHAYSAHDTTMTAFLRTLGAKEGVLGPKSPDFAAVVVLELWEISKDNFAIELIYSANAETPFKTFTSSISGCPKTRMCPLDTFVQRSQKYVPTDIKMQCDKLL</sequence>
<protein>
    <recommendedName>
        <fullName evidence="6">Acid phosphatase</fullName>
    </recommendedName>
</protein>
<comment type="catalytic activity">
    <reaction evidence="1">
        <text>a phosphate monoester + H2O = an alcohol + phosphate</text>
        <dbReference type="Rhea" id="RHEA:15017"/>
        <dbReference type="ChEBI" id="CHEBI:15377"/>
        <dbReference type="ChEBI" id="CHEBI:30879"/>
        <dbReference type="ChEBI" id="CHEBI:43474"/>
        <dbReference type="ChEBI" id="CHEBI:67140"/>
        <dbReference type="EC" id="3.1.3.2"/>
    </reaction>
</comment>
<dbReference type="GO" id="GO:0003993">
    <property type="term" value="F:acid phosphatase activity"/>
    <property type="evidence" value="ECO:0007669"/>
    <property type="project" value="UniProtKB-EC"/>
</dbReference>
<feature type="chain" id="PRO_5020269517" description="Acid phosphatase" evidence="3">
    <location>
        <begin position="19"/>
        <end position="381"/>
    </location>
</feature>
<gene>
    <name evidence="4" type="ORF">L596_029838</name>
</gene>
<evidence type="ECO:0000256" key="1">
    <source>
        <dbReference type="ARBA" id="ARBA00000032"/>
    </source>
</evidence>
<dbReference type="AlphaFoldDB" id="A0A4U5LQZ0"/>
<evidence type="ECO:0000313" key="5">
    <source>
        <dbReference type="Proteomes" id="UP000298663"/>
    </source>
</evidence>
<dbReference type="PROSITE" id="PS00616">
    <property type="entry name" value="HIS_ACID_PHOSPHAT_1"/>
    <property type="match status" value="1"/>
</dbReference>
<comment type="similarity">
    <text evidence="2">Belongs to the histidine acid phosphatase family.</text>
</comment>
<organism evidence="4 5">
    <name type="scientific">Steinernema carpocapsae</name>
    <name type="common">Entomopathogenic nematode</name>
    <dbReference type="NCBI Taxonomy" id="34508"/>
    <lineage>
        <taxon>Eukaryota</taxon>
        <taxon>Metazoa</taxon>
        <taxon>Ecdysozoa</taxon>
        <taxon>Nematoda</taxon>
        <taxon>Chromadorea</taxon>
        <taxon>Rhabditida</taxon>
        <taxon>Tylenchina</taxon>
        <taxon>Panagrolaimomorpha</taxon>
        <taxon>Strongyloidoidea</taxon>
        <taxon>Steinernematidae</taxon>
        <taxon>Steinernema</taxon>
    </lineage>
</organism>
<dbReference type="Gene3D" id="3.40.50.1240">
    <property type="entry name" value="Phosphoglycerate mutase-like"/>
    <property type="match status" value="1"/>
</dbReference>
<proteinExistence type="inferred from homology"/>
<dbReference type="InterPro" id="IPR033379">
    <property type="entry name" value="Acid_Pase_AS"/>
</dbReference>
<dbReference type="InterPro" id="IPR050645">
    <property type="entry name" value="Histidine_acid_phosphatase"/>
</dbReference>
<reference evidence="4 5" key="1">
    <citation type="journal article" date="2015" name="Genome Biol.">
        <title>Comparative genomics of Steinernema reveals deeply conserved gene regulatory networks.</title>
        <authorList>
            <person name="Dillman A.R."/>
            <person name="Macchietto M."/>
            <person name="Porter C.F."/>
            <person name="Rogers A."/>
            <person name="Williams B."/>
            <person name="Antoshechkin I."/>
            <person name="Lee M.M."/>
            <person name="Goodwin Z."/>
            <person name="Lu X."/>
            <person name="Lewis E.E."/>
            <person name="Goodrich-Blair H."/>
            <person name="Stock S.P."/>
            <person name="Adams B.J."/>
            <person name="Sternberg P.W."/>
            <person name="Mortazavi A."/>
        </authorList>
    </citation>
    <scope>NUCLEOTIDE SEQUENCE [LARGE SCALE GENOMIC DNA]</scope>
    <source>
        <strain evidence="4 5">ALL</strain>
    </source>
</reference>
<evidence type="ECO:0000256" key="2">
    <source>
        <dbReference type="ARBA" id="ARBA00005375"/>
    </source>
</evidence>